<dbReference type="PANTHER" id="PTHR43396:SF3">
    <property type="entry name" value="FLAVOHEMOPROTEIN"/>
    <property type="match status" value="1"/>
</dbReference>
<evidence type="ECO:0000256" key="6">
    <source>
        <dbReference type="ARBA" id="ARBA00023004"/>
    </source>
</evidence>
<proteinExistence type="inferred from homology"/>
<dbReference type="CDD" id="cd14782">
    <property type="entry name" value="FHb-globin_2"/>
    <property type="match status" value="1"/>
</dbReference>
<comment type="similarity">
    <text evidence="1">In the C-terminal section; belongs to the flavoprotein pyridine nucleotide cytochrome reductase family.</text>
</comment>
<dbReference type="InterPro" id="IPR009050">
    <property type="entry name" value="Globin-like_sf"/>
</dbReference>
<evidence type="ECO:0000256" key="10">
    <source>
        <dbReference type="RuleBase" id="RU000356"/>
    </source>
</evidence>
<dbReference type="Pfam" id="PF00042">
    <property type="entry name" value="Globin"/>
    <property type="match status" value="1"/>
</dbReference>
<sequence>MLVRVVRGDVSPTGRHLMLSSDHADIVRATLPAVGANGVEITGRFYSAMFDAHPELRHVFNQGNQANGEQRQALAGSVAAFAEHLVNPEGGTRFQQMLPRIAHKHASLGIRPEQYTIVGRHLMNAVADVLGDAVTPEVHAAWSEVYWLFGTLLIAEEARLYQEAGCDPAVPYLPWRVVERRDEAQDVISLVLAPAGGGEVPAHRPGQYVSVAVTLPGGLRQPRQYTLSRGAGDTIQITVRRVRGEDAAPDGAVSAYLFDRVAVGDELELSHPFGDVVLDEAEDPLVVISAGIGITPAAAIIDHLAVTAPDRPVLAVHADRSPRSHALREQIAGAGARMTGFRQLTWYEDPGDAELGEDVRPGRIDVAELPLPDKARVFMCGPLPFMREIRRVLLEAGVSDERIHYEVFGPDLWIR</sequence>
<dbReference type="CDD" id="cd06184">
    <property type="entry name" value="flavohem_like_fad_nad_binding"/>
    <property type="match status" value="1"/>
</dbReference>
<comment type="catalytic activity">
    <reaction evidence="8">
        <text>2 nitric oxide + NADH + 2 O2 = 2 nitrate + NAD(+) + H(+)</text>
        <dbReference type="Rhea" id="RHEA:19469"/>
        <dbReference type="ChEBI" id="CHEBI:15378"/>
        <dbReference type="ChEBI" id="CHEBI:15379"/>
        <dbReference type="ChEBI" id="CHEBI:16480"/>
        <dbReference type="ChEBI" id="CHEBI:17632"/>
        <dbReference type="ChEBI" id="CHEBI:57540"/>
        <dbReference type="ChEBI" id="CHEBI:57945"/>
        <dbReference type="EC" id="1.14.12.17"/>
    </reaction>
</comment>
<accession>A0ABV4QRR9</accession>
<feature type="domain" description="Globin" evidence="11">
    <location>
        <begin position="18"/>
        <end position="158"/>
    </location>
</feature>
<dbReference type="Proteomes" id="UP001569904">
    <property type="component" value="Unassembled WGS sequence"/>
</dbReference>
<dbReference type="Pfam" id="PF00175">
    <property type="entry name" value="NAD_binding_1"/>
    <property type="match status" value="1"/>
</dbReference>
<evidence type="ECO:0000256" key="4">
    <source>
        <dbReference type="ARBA" id="ARBA00022621"/>
    </source>
</evidence>
<dbReference type="InterPro" id="IPR000971">
    <property type="entry name" value="Globin"/>
</dbReference>
<keyword evidence="3 10" id="KW-0349">Heme</keyword>
<dbReference type="RefSeq" id="WP_371939690.1">
    <property type="nucleotide sequence ID" value="NZ_JAXCEH010000003.1"/>
</dbReference>
<comment type="similarity">
    <text evidence="10">Belongs to the globin family.</text>
</comment>
<evidence type="ECO:0000313" key="13">
    <source>
        <dbReference type="EMBL" id="MFA1553289.1"/>
    </source>
</evidence>
<evidence type="ECO:0000256" key="2">
    <source>
        <dbReference type="ARBA" id="ARBA00012229"/>
    </source>
</evidence>
<evidence type="ECO:0000256" key="5">
    <source>
        <dbReference type="ARBA" id="ARBA00022723"/>
    </source>
</evidence>
<dbReference type="EC" id="1.14.12.17" evidence="2"/>
<reference evidence="13 14" key="1">
    <citation type="submission" date="2023-11" db="EMBL/GenBank/DDBJ databases">
        <title>Actinomadura monticuli sp. nov., isolated from volcanic ash.</title>
        <authorList>
            <person name="Lee S.D."/>
            <person name="Yang H."/>
            <person name="Kim I.S."/>
        </authorList>
    </citation>
    <scope>NUCLEOTIDE SEQUENCE [LARGE SCALE GENOMIC DNA]</scope>
    <source>
        <strain evidence="13 14">DSM 45346</strain>
    </source>
</reference>
<keyword evidence="10" id="KW-0813">Transport</keyword>
<evidence type="ECO:0000313" key="14">
    <source>
        <dbReference type="Proteomes" id="UP001569904"/>
    </source>
</evidence>
<dbReference type="SUPFAM" id="SSF63380">
    <property type="entry name" value="Riboflavin synthase domain-like"/>
    <property type="match status" value="1"/>
</dbReference>
<evidence type="ECO:0000259" key="12">
    <source>
        <dbReference type="PROSITE" id="PS51384"/>
    </source>
</evidence>
<keyword evidence="6" id="KW-0408">Iron</keyword>
<comment type="caution">
    <text evidence="13">The sequence shown here is derived from an EMBL/GenBank/DDBJ whole genome shotgun (WGS) entry which is preliminary data.</text>
</comment>
<dbReference type="PROSITE" id="PS51384">
    <property type="entry name" value="FAD_FR"/>
    <property type="match status" value="1"/>
</dbReference>
<dbReference type="InterPro" id="IPR012292">
    <property type="entry name" value="Globin/Proto"/>
</dbReference>
<dbReference type="Gene3D" id="2.40.30.10">
    <property type="entry name" value="Translation factors"/>
    <property type="match status" value="1"/>
</dbReference>
<evidence type="ECO:0000256" key="3">
    <source>
        <dbReference type="ARBA" id="ARBA00022617"/>
    </source>
</evidence>
<feature type="domain" description="FAD-binding FR-type" evidence="12">
    <location>
        <begin position="170"/>
        <end position="279"/>
    </location>
</feature>
<evidence type="ECO:0000256" key="1">
    <source>
        <dbReference type="ARBA" id="ARBA00006401"/>
    </source>
</evidence>
<evidence type="ECO:0000256" key="7">
    <source>
        <dbReference type="ARBA" id="ARBA00023027"/>
    </source>
</evidence>
<dbReference type="PANTHER" id="PTHR43396">
    <property type="entry name" value="FLAVOHEMOPROTEIN"/>
    <property type="match status" value="1"/>
</dbReference>
<dbReference type="InterPro" id="IPR017927">
    <property type="entry name" value="FAD-bd_FR_type"/>
</dbReference>
<dbReference type="SUPFAM" id="SSF52343">
    <property type="entry name" value="Ferredoxin reductase-like, C-terminal NADP-linked domain"/>
    <property type="match status" value="1"/>
</dbReference>
<protein>
    <recommendedName>
        <fullName evidence="2">nitric oxide dioxygenase</fullName>
        <ecNumber evidence="2">1.14.12.17</ecNumber>
    </recommendedName>
</protein>
<dbReference type="PRINTS" id="PR00410">
    <property type="entry name" value="PHEHYDRXLASE"/>
</dbReference>
<dbReference type="PROSITE" id="PS01033">
    <property type="entry name" value="GLOBIN"/>
    <property type="match status" value="1"/>
</dbReference>
<evidence type="ECO:0000256" key="8">
    <source>
        <dbReference type="ARBA" id="ARBA00048649"/>
    </source>
</evidence>
<dbReference type="InterPro" id="IPR017938">
    <property type="entry name" value="Riboflavin_synthase-like_b-brl"/>
</dbReference>
<comment type="catalytic activity">
    <reaction evidence="9">
        <text>2 nitric oxide + NADPH + 2 O2 = 2 nitrate + NADP(+) + H(+)</text>
        <dbReference type="Rhea" id="RHEA:19465"/>
        <dbReference type="ChEBI" id="CHEBI:15378"/>
        <dbReference type="ChEBI" id="CHEBI:15379"/>
        <dbReference type="ChEBI" id="CHEBI:16480"/>
        <dbReference type="ChEBI" id="CHEBI:17632"/>
        <dbReference type="ChEBI" id="CHEBI:57783"/>
        <dbReference type="ChEBI" id="CHEBI:58349"/>
        <dbReference type="EC" id="1.14.12.17"/>
    </reaction>
</comment>
<organism evidence="13 14">
    <name type="scientific">Actinomadura chokoriensis</name>
    <dbReference type="NCBI Taxonomy" id="454156"/>
    <lineage>
        <taxon>Bacteria</taxon>
        <taxon>Bacillati</taxon>
        <taxon>Actinomycetota</taxon>
        <taxon>Actinomycetes</taxon>
        <taxon>Streptosporangiales</taxon>
        <taxon>Thermomonosporaceae</taxon>
        <taxon>Actinomadura</taxon>
    </lineage>
</organism>
<dbReference type="SUPFAM" id="SSF46458">
    <property type="entry name" value="Globin-like"/>
    <property type="match status" value="1"/>
</dbReference>
<evidence type="ECO:0000259" key="11">
    <source>
        <dbReference type="PROSITE" id="PS01033"/>
    </source>
</evidence>
<dbReference type="Gene3D" id="3.40.50.80">
    <property type="entry name" value="Nucleotide-binding domain of ferredoxin-NADP reductase (FNR) module"/>
    <property type="match status" value="1"/>
</dbReference>
<keyword evidence="7" id="KW-0520">NAD</keyword>
<keyword evidence="5" id="KW-0479">Metal-binding</keyword>
<dbReference type="Gene3D" id="1.10.490.10">
    <property type="entry name" value="Globins"/>
    <property type="match status" value="1"/>
</dbReference>
<evidence type="ECO:0000256" key="9">
    <source>
        <dbReference type="ARBA" id="ARBA00049433"/>
    </source>
</evidence>
<gene>
    <name evidence="13" type="ORF">SM436_06260</name>
</gene>
<keyword evidence="14" id="KW-1185">Reference proteome</keyword>
<dbReference type="InterPro" id="IPR001433">
    <property type="entry name" value="OxRdtase_FAD/NAD-bd"/>
</dbReference>
<name>A0ABV4QRR9_9ACTN</name>
<dbReference type="InterPro" id="IPR039261">
    <property type="entry name" value="FNR_nucleotide-bd"/>
</dbReference>
<keyword evidence="4 10" id="KW-0561">Oxygen transport</keyword>
<dbReference type="EMBL" id="JAXCEH010000003">
    <property type="protein sequence ID" value="MFA1553289.1"/>
    <property type="molecule type" value="Genomic_DNA"/>
</dbReference>